<dbReference type="InterPro" id="IPR051984">
    <property type="entry name" value="Alsin"/>
</dbReference>
<dbReference type="InterPro" id="IPR037191">
    <property type="entry name" value="VPS9_dom_sf"/>
</dbReference>
<dbReference type="SUPFAM" id="SSF109993">
    <property type="entry name" value="VPS9 domain"/>
    <property type="match status" value="1"/>
</dbReference>
<dbReference type="GO" id="GO:0005085">
    <property type="term" value="F:guanyl-nucleotide exchange factor activity"/>
    <property type="evidence" value="ECO:0007669"/>
    <property type="project" value="TreeGrafter"/>
</dbReference>
<dbReference type="GO" id="GO:0005737">
    <property type="term" value="C:cytoplasm"/>
    <property type="evidence" value="ECO:0007669"/>
    <property type="project" value="TreeGrafter"/>
</dbReference>
<reference evidence="2" key="1">
    <citation type="submission" date="2015-03" db="EMBL/GenBank/DDBJ databases">
        <title>Wuchereria bancrofti Genome Sequencing Papua New Guinea Strain.</title>
        <authorList>
            <person name="Small S.T."/>
            <person name="Serre D."/>
            <person name="Zimmerman P.A."/>
        </authorList>
    </citation>
    <scope>NUCLEOTIDE SEQUENCE [LARGE SCALE GENOMIC DNA]</scope>
    <source>
        <strain evidence="2">pt0022</strain>
    </source>
</reference>
<dbReference type="GO" id="GO:0031267">
    <property type="term" value="F:small GTPase binding"/>
    <property type="evidence" value="ECO:0007669"/>
    <property type="project" value="TreeGrafter"/>
</dbReference>
<dbReference type="AlphaFoldDB" id="A0AAF5RVD9"/>
<dbReference type="Gene3D" id="1.20.1050.80">
    <property type="entry name" value="VPS9 domain"/>
    <property type="match status" value="1"/>
</dbReference>
<evidence type="ECO:0000313" key="3">
    <source>
        <dbReference type="WBParaSite" id="mrna-Wban_05232"/>
    </source>
</evidence>
<reference evidence="2" key="2">
    <citation type="journal article" date="2016" name="Mol. Ecol.">
        <title>Population genomics of the filarial nematode parasite Wuchereria bancrofti from mosquitoes.</title>
        <authorList>
            <person name="Small S.T."/>
            <person name="Reimer L.J."/>
            <person name="Tisch D.J."/>
            <person name="King C.L."/>
            <person name="Christensen B.M."/>
            <person name="Siba P.M."/>
            <person name="Kazura J.W."/>
            <person name="Serre D."/>
            <person name="Zimmerman P.A."/>
        </authorList>
    </citation>
    <scope>NUCLEOTIDE SEQUENCE</scope>
    <source>
        <strain evidence="2">pt0022</strain>
    </source>
</reference>
<dbReference type="PANTHER" id="PTHR46089:SF2">
    <property type="entry name" value="ALSIN HOMOLOG"/>
    <property type="match status" value="1"/>
</dbReference>
<dbReference type="PANTHER" id="PTHR46089">
    <property type="entry name" value="ALSIN HOMOLOG"/>
    <property type="match status" value="1"/>
</dbReference>
<dbReference type="Pfam" id="PF02204">
    <property type="entry name" value="VPS9"/>
    <property type="match status" value="1"/>
</dbReference>
<evidence type="ECO:0000259" key="1">
    <source>
        <dbReference type="PROSITE" id="PS51205"/>
    </source>
</evidence>
<sequence length="111" mass="12212">MSGYSRPSVKCSRGGEGSLLRGARCVSQFAPAGDSHVWTTDDLLPAFVYVTVRAQLQHLGAEIRLIEDFTPQLQGSRKKIEEGYVRIEGIVVKWPVVSADSSEALRQSHLL</sequence>
<feature type="domain" description="VPS9" evidence="1">
    <location>
        <begin position="1"/>
        <end position="105"/>
    </location>
</feature>
<dbReference type="PROSITE" id="PS51205">
    <property type="entry name" value="VPS9"/>
    <property type="match status" value="1"/>
</dbReference>
<dbReference type="GO" id="GO:0016197">
    <property type="term" value="P:endosomal transport"/>
    <property type="evidence" value="ECO:0007669"/>
    <property type="project" value="TreeGrafter"/>
</dbReference>
<accession>A0AAF5RVD9</accession>
<organism evidence="2 3">
    <name type="scientific">Wuchereria bancrofti</name>
    <dbReference type="NCBI Taxonomy" id="6293"/>
    <lineage>
        <taxon>Eukaryota</taxon>
        <taxon>Metazoa</taxon>
        <taxon>Ecdysozoa</taxon>
        <taxon>Nematoda</taxon>
        <taxon>Chromadorea</taxon>
        <taxon>Rhabditida</taxon>
        <taxon>Spirurina</taxon>
        <taxon>Spiruromorpha</taxon>
        <taxon>Filarioidea</taxon>
        <taxon>Onchocercidae</taxon>
        <taxon>Wuchereria</taxon>
    </lineage>
</organism>
<dbReference type="WBParaSite" id="mrna-Wban_05232">
    <property type="protein sequence ID" value="mrna-Wban_05232"/>
    <property type="gene ID" value="Wban_05232"/>
</dbReference>
<protein>
    <recommendedName>
        <fullName evidence="1">VPS9 domain-containing protein</fullName>
    </recommendedName>
</protein>
<evidence type="ECO:0000313" key="2">
    <source>
        <dbReference type="Proteomes" id="UP000093561"/>
    </source>
</evidence>
<dbReference type="InterPro" id="IPR003123">
    <property type="entry name" value="VPS9"/>
</dbReference>
<proteinExistence type="predicted"/>
<reference evidence="3" key="3">
    <citation type="submission" date="2024-02" db="UniProtKB">
        <authorList>
            <consortium name="WormBaseParasite"/>
        </authorList>
    </citation>
    <scope>IDENTIFICATION</scope>
    <source>
        <strain evidence="3">pt0022</strain>
    </source>
</reference>
<name>A0AAF5RVD9_WUCBA</name>
<dbReference type="Proteomes" id="UP000093561">
    <property type="component" value="Unassembled WGS sequence"/>
</dbReference>